<keyword evidence="14" id="KW-1185">Reference proteome</keyword>
<dbReference type="InterPro" id="IPR015943">
    <property type="entry name" value="WD40/YVTN_repeat-like_dom_sf"/>
</dbReference>
<comment type="caution">
    <text evidence="13">The sequence shown here is derived from an EMBL/GenBank/DDBJ whole genome shotgun (WGS) entry which is preliminary data.</text>
</comment>
<dbReference type="Gene3D" id="2.130.10.10">
    <property type="entry name" value="YVTN repeat-like/Quinoprotein amine dehydrogenase"/>
    <property type="match status" value="3"/>
</dbReference>
<keyword evidence="5" id="KW-0969">Cilium</keyword>
<evidence type="ECO:0000256" key="4">
    <source>
        <dbReference type="ARBA" id="ARBA00022737"/>
    </source>
</evidence>
<dbReference type="PANTHER" id="PTHR12764:SF4">
    <property type="entry name" value="INTRAFLAGELLAR TRANSPORT PROTEIN 122 HOMOLOG"/>
    <property type="match status" value="1"/>
</dbReference>
<dbReference type="InterPro" id="IPR036322">
    <property type="entry name" value="WD40_repeat_dom_sf"/>
</dbReference>
<evidence type="ECO:0000256" key="1">
    <source>
        <dbReference type="ARBA" id="ARBA00004138"/>
    </source>
</evidence>
<feature type="repeat" description="WD" evidence="7">
    <location>
        <begin position="55"/>
        <end position="86"/>
    </location>
</feature>
<keyword evidence="3 7" id="KW-0853">WD repeat</keyword>
<dbReference type="GO" id="GO:0030991">
    <property type="term" value="C:intraciliary transport particle A"/>
    <property type="evidence" value="ECO:0007669"/>
    <property type="project" value="TreeGrafter"/>
</dbReference>
<dbReference type="Pfam" id="PF23381">
    <property type="entry name" value="Beta-prop_IFT122_1st"/>
    <property type="match status" value="2"/>
</dbReference>
<reference evidence="13 14" key="1">
    <citation type="journal article" date="2024" name="Science">
        <title>Giant polyketide synthase enzymes in the biosynthesis of giant marine polyether toxins.</title>
        <authorList>
            <person name="Fallon T.R."/>
            <person name="Shende V.V."/>
            <person name="Wierzbicki I.H."/>
            <person name="Pendleton A.L."/>
            <person name="Watervoot N.F."/>
            <person name="Auber R.P."/>
            <person name="Gonzalez D.J."/>
            <person name="Wisecaver J.H."/>
            <person name="Moore B.S."/>
        </authorList>
    </citation>
    <scope>NUCLEOTIDE SEQUENCE [LARGE SCALE GENOMIC DNA]</scope>
    <source>
        <strain evidence="13 14">12B1</strain>
    </source>
</reference>
<feature type="domain" description="IFT122 first beta-propeller" evidence="10">
    <location>
        <begin position="2"/>
        <end position="190"/>
    </location>
</feature>
<comment type="subcellular location">
    <subcellularLocation>
        <location evidence="1">Cell projection</location>
        <location evidence="1">Cilium</location>
    </subcellularLocation>
</comment>
<dbReference type="AlphaFoldDB" id="A0AB34K646"/>
<sequence length="1215" mass="137346">MRAIVTWTDKVPERDGVKNCVYDIVFKPDGTQFVAAVGSRVLVYDAVDGDLKHSLKGHKDTLYCVAYSRDGKRFASGGADKTIIIWTSKAEGILKYSHNDAIQCLSYNSVTQQLASATASDFGLWSPEQKSVAKHKVASRILCLSWTNDGTCLTLGHFNGQISLRDKSGGEKAVIERNAPVWSIQWNPSRDEVSDILAVACWDQTLSFYELAGQQMQQVGRDKQLGFDPCCARHFSNGEYLCISGSDRKASLWTKEGVRLTSIAEREDWVWTCVPRPNQNFVALGCNDGTITMYKLNFANVHGIYKDRYAYRDYMTDVVVQQMQTEQKLTIKCRDYVKKIAIYKDRLAVQLPDKINIYELPAEDSQEMAYRHREKLSLSVESNILVVLSMNFLLAVEKKLKLFTFQGVAEREWTFTSVIKCVKPFGGPAGREGLLVGMEDGQVCKIFVDNSFPIPLVKHKARVRCLDMNASKTKIAVVDSDSTVSIYELKGKSAKLMYEEPNATAVAWNSDVDDMLCFSGNGLLSIKTANFPLHVQRHQGNVVGFKGSTIFSVHLVNMQMIDVPQSATLYRYLEKREFAAAYGVACLGVTESDWKQLALEALRALQLDIARKAFVRLRDIGYIELVGRIETARKQAGHDDHVLVATILAYQGKFQEAAKLFCKANRVEKAIEMFTDLRKWEEARQFAHTANAEQAQELVRRQAVWAEETNNLASASETYLAAGDYLKAIHILGEQNWHDKLIAVVRTLNNSQSAELQACLRYFEKAKAHDYAKEVLLKLGDIQGLLQLNLEANKWNDALQLIETHPEYAPQVYLPYAQWLVENDRFEEAQEAYKAAGQSSKSLELLRTLTHNAVLENRYEAAGHYLWLLAKETLMAVGDRPTNQDVEAFFKYRRMADQYYSYQSIHKYTDEPFTALTPDTVFNISRFLLSWLIKDEAPYGISKAYCIFAMAKQAKTLGANKLARFALEKLSLYKVPLSWQEQVDMFALSIRSRAFNDADELLPSCFRCQTINPLVNQAGDRCIACAHPMMRSFCNFELLPLVQFQPSRDVSPQDAVALIRRDPPPKKPRGRPAPSNPWQSDGPDVQTLMLGGEDQSDLGMLDIDDPFTKAMLDFEPSGIFTPTIADRHMLLSMEKNDIFIVKWPSPSLPWEFYRNMLPDVPVVLCHECNHFFHEEDWELAVMQKKQCPFCTVQTDGSSNGCVAHFPPESETGMSM</sequence>
<keyword evidence="4" id="KW-0677">Repeat</keyword>
<evidence type="ECO:0000313" key="14">
    <source>
        <dbReference type="Proteomes" id="UP001515480"/>
    </source>
</evidence>
<dbReference type="InterPro" id="IPR056152">
    <property type="entry name" value="Beta-prop_IFT122_2nd"/>
</dbReference>
<evidence type="ECO:0000259" key="12">
    <source>
        <dbReference type="Pfam" id="PF25295"/>
    </source>
</evidence>
<feature type="domain" description="IFT122 zinc ribbon" evidence="11">
    <location>
        <begin position="999"/>
        <end position="1042"/>
    </location>
</feature>
<evidence type="ECO:0000256" key="2">
    <source>
        <dbReference type="ARBA" id="ARBA00019442"/>
    </source>
</evidence>
<evidence type="ECO:0000259" key="10">
    <source>
        <dbReference type="Pfam" id="PF23381"/>
    </source>
</evidence>
<feature type="domain" description="IFT122 first beta-propeller" evidence="10">
    <location>
        <begin position="191"/>
        <end position="296"/>
    </location>
</feature>
<evidence type="ECO:0000256" key="7">
    <source>
        <dbReference type="PROSITE-ProRule" id="PRU00221"/>
    </source>
</evidence>
<dbReference type="InterPro" id="IPR001680">
    <property type="entry name" value="WD40_rpt"/>
</dbReference>
<evidence type="ECO:0000256" key="5">
    <source>
        <dbReference type="ARBA" id="ARBA00023069"/>
    </source>
</evidence>
<dbReference type="EMBL" id="JBGBPQ010000002">
    <property type="protein sequence ID" value="KAL1528743.1"/>
    <property type="molecule type" value="Genomic_DNA"/>
</dbReference>
<dbReference type="GO" id="GO:0035721">
    <property type="term" value="P:intraciliary retrograde transport"/>
    <property type="evidence" value="ECO:0007669"/>
    <property type="project" value="TreeGrafter"/>
</dbReference>
<feature type="domain" description="IFT122 second beta-propeller" evidence="9">
    <location>
        <begin position="302"/>
        <end position="558"/>
    </location>
</feature>
<dbReference type="GO" id="GO:0061512">
    <property type="term" value="P:protein localization to cilium"/>
    <property type="evidence" value="ECO:0007669"/>
    <property type="project" value="TreeGrafter"/>
</dbReference>
<keyword evidence="6" id="KW-0966">Cell projection</keyword>
<accession>A0AB34K646</accession>
<dbReference type="InterPro" id="IPR056153">
    <property type="entry name" value="Beta-prop_IFT122_1st"/>
</dbReference>
<dbReference type="PROSITE" id="PS50294">
    <property type="entry name" value="WD_REPEATS_REGION"/>
    <property type="match status" value="1"/>
</dbReference>
<evidence type="ECO:0000259" key="9">
    <source>
        <dbReference type="Pfam" id="PF23377"/>
    </source>
</evidence>
<dbReference type="PANTHER" id="PTHR12764">
    <property type="entry name" value="WD REPEAT DOMAIN-RELATED"/>
    <property type="match status" value="1"/>
</dbReference>
<dbReference type="Pfam" id="PF25295">
    <property type="entry name" value="TPR_IFT122"/>
    <property type="match status" value="1"/>
</dbReference>
<dbReference type="GO" id="GO:0097730">
    <property type="term" value="C:non-motile cilium"/>
    <property type="evidence" value="ECO:0007669"/>
    <property type="project" value="TreeGrafter"/>
</dbReference>
<dbReference type="InterPro" id="IPR056838">
    <property type="entry name" value="Zn_ribbon_IFT122"/>
</dbReference>
<name>A0AB34K646_PRYPA</name>
<dbReference type="Gene3D" id="1.25.40.470">
    <property type="match status" value="1"/>
</dbReference>
<dbReference type="GO" id="GO:1905515">
    <property type="term" value="P:non-motile cilium assembly"/>
    <property type="evidence" value="ECO:0007669"/>
    <property type="project" value="TreeGrafter"/>
</dbReference>
<dbReference type="SUPFAM" id="SSF50978">
    <property type="entry name" value="WD40 repeat-like"/>
    <property type="match status" value="2"/>
</dbReference>
<proteinExistence type="predicted"/>
<dbReference type="Pfam" id="PF23377">
    <property type="entry name" value="Beta-prop_IFT122_2nd"/>
    <property type="match status" value="1"/>
</dbReference>
<gene>
    <name evidence="13" type="ORF">AB1Y20_010075</name>
</gene>
<dbReference type="InterPro" id="IPR039857">
    <property type="entry name" value="Ift122/121"/>
</dbReference>
<evidence type="ECO:0000256" key="3">
    <source>
        <dbReference type="ARBA" id="ARBA00022574"/>
    </source>
</evidence>
<dbReference type="InterPro" id="IPR057411">
    <property type="entry name" value="TPR_IFT122"/>
</dbReference>
<dbReference type="PROSITE" id="PS50082">
    <property type="entry name" value="WD_REPEATS_2"/>
    <property type="match status" value="1"/>
</dbReference>
<evidence type="ECO:0000256" key="8">
    <source>
        <dbReference type="SAM" id="MobiDB-lite"/>
    </source>
</evidence>
<evidence type="ECO:0000313" key="13">
    <source>
        <dbReference type="EMBL" id="KAL1528743.1"/>
    </source>
</evidence>
<evidence type="ECO:0000256" key="6">
    <source>
        <dbReference type="ARBA" id="ARBA00023273"/>
    </source>
</evidence>
<dbReference type="Proteomes" id="UP001515480">
    <property type="component" value="Unassembled WGS sequence"/>
</dbReference>
<dbReference type="SMART" id="SM00320">
    <property type="entry name" value="WD40"/>
    <property type="match status" value="8"/>
</dbReference>
<feature type="region of interest" description="Disordered" evidence="8">
    <location>
        <begin position="1059"/>
        <end position="1088"/>
    </location>
</feature>
<organism evidence="13 14">
    <name type="scientific">Prymnesium parvum</name>
    <name type="common">Toxic golden alga</name>
    <dbReference type="NCBI Taxonomy" id="97485"/>
    <lineage>
        <taxon>Eukaryota</taxon>
        <taxon>Haptista</taxon>
        <taxon>Haptophyta</taxon>
        <taxon>Prymnesiophyceae</taxon>
        <taxon>Prymnesiales</taxon>
        <taxon>Prymnesiaceae</taxon>
        <taxon>Prymnesium</taxon>
    </lineage>
</organism>
<dbReference type="FunFam" id="2.130.10.10:FF:000176">
    <property type="entry name" value="Intraflagellar transport protein 122 homolog"/>
    <property type="match status" value="1"/>
</dbReference>
<dbReference type="Pfam" id="PF25144">
    <property type="entry name" value="Zn_ribbon_IFT122"/>
    <property type="match status" value="1"/>
</dbReference>
<evidence type="ECO:0000259" key="11">
    <source>
        <dbReference type="Pfam" id="PF25144"/>
    </source>
</evidence>
<protein>
    <recommendedName>
        <fullName evidence="2">Intraflagellar transport protein 122 homolog</fullName>
    </recommendedName>
</protein>
<feature type="domain" description="Intraflagellar transport protein 122 homolog TPR" evidence="12">
    <location>
        <begin position="565"/>
        <end position="944"/>
    </location>
</feature>